<evidence type="ECO:0000313" key="4">
    <source>
        <dbReference type="Proteomes" id="UP000441925"/>
    </source>
</evidence>
<name>A0A6N7VTI8_9FIRM</name>
<protein>
    <submittedName>
        <fullName evidence="3">Uncharacterized protein</fullName>
    </submittedName>
</protein>
<evidence type="ECO:0000313" key="3">
    <source>
        <dbReference type="EMBL" id="MSS77374.1"/>
    </source>
</evidence>
<dbReference type="Proteomes" id="UP000441925">
    <property type="component" value="Unassembled WGS sequence"/>
</dbReference>
<evidence type="ECO:0000256" key="2">
    <source>
        <dbReference type="SAM" id="MobiDB-lite"/>
    </source>
</evidence>
<organism evidence="3 4">
    <name type="scientific">Anaerococcus porci</name>
    <dbReference type="NCBI Taxonomy" id="2652269"/>
    <lineage>
        <taxon>Bacteria</taxon>
        <taxon>Bacillati</taxon>
        <taxon>Bacillota</taxon>
        <taxon>Tissierellia</taxon>
        <taxon>Tissierellales</taxon>
        <taxon>Peptoniphilaceae</taxon>
        <taxon>Anaerococcus</taxon>
    </lineage>
</organism>
<sequence length="71" mass="8302">MDKLTQLYIDELAQATHKSLLLQAEVEKLQEENKKLQEDIDKIREENRPLVLDQPAEKTKEKSEAKEVKNV</sequence>
<keyword evidence="1" id="KW-0175">Coiled coil</keyword>
<feature type="region of interest" description="Disordered" evidence="2">
    <location>
        <begin position="46"/>
        <end position="71"/>
    </location>
</feature>
<gene>
    <name evidence="3" type="ORF">FYJ26_02900</name>
</gene>
<evidence type="ECO:0000256" key="1">
    <source>
        <dbReference type="SAM" id="Coils"/>
    </source>
</evidence>
<accession>A0A6N7VTI8</accession>
<dbReference type="RefSeq" id="WP_154539436.1">
    <property type="nucleotide sequence ID" value="NZ_VULQ01000002.1"/>
</dbReference>
<proteinExistence type="predicted"/>
<dbReference type="EMBL" id="VULQ01000002">
    <property type="protein sequence ID" value="MSS77374.1"/>
    <property type="molecule type" value="Genomic_DNA"/>
</dbReference>
<dbReference type="AlphaFoldDB" id="A0A6N7VTI8"/>
<comment type="caution">
    <text evidence="3">The sequence shown here is derived from an EMBL/GenBank/DDBJ whole genome shotgun (WGS) entry which is preliminary data.</text>
</comment>
<keyword evidence="4" id="KW-1185">Reference proteome</keyword>
<reference evidence="3 4" key="1">
    <citation type="submission" date="2019-08" db="EMBL/GenBank/DDBJ databases">
        <title>In-depth cultivation of the pig gut microbiome towards novel bacterial diversity and tailored functional studies.</title>
        <authorList>
            <person name="Wylensek D."/>
            <person name="Hitch T.C.A."/>
            <person name="Clavel T."/>
        </authorList>
    </citation>
    <scope>NUCLEOTIDE SEQUENCE [LARGE SCALE GENOMIC DNA]</scope>
    <source>
        <strain evidence="3 4">WCA-380-WT-2B</strain>
    </source>
</reference>
<feature type="compositionally biased region" description="Basic and acidic residues" evidence="2">
    <location>
        <begin position="55"/>
        <end position="71"/>
    </location>
</feature>
<feature type="coiled-coil region" evidence="1">
    <location>
        <begin position="12"/>
        <end position="46"/>
    </location>
</feature>